<name>A0A3M2LK48_9ACTN</name>
<keyword evidence="2" id="KW-1185">Reference proteome</keyword>
<evidence type="ECO:0000313" key="1">
    <source>
        <dbReference type="EMBL" id="RMI37170.1"/>
    </source>
</evidence>
<dbReference type="Proteomes" id="UP000282674">
    <property type="component" value="Unassembled WGS sequence"/>
</dbReference>
<gene>
    <name evidence="1" type="ORF">EBO15_36515</name>
</gene>
<proteinExistence type="predicted"/>
<accession>A0A3M2LK48</accession>
<dbReference type="Gene3D" id="1.25.40.10">
    <property type="entry name" value="Tetratricopeptide repeat domain"/>
    <property type="match status" value="1"/>
</dbReference>
<protein>
    <recommendedName>
        <fullName evidence="3">XRE family transcriptional regulator</fullName>
    </recommendedName>
</protein>
<comment type="caution">
    <text evidence="1">The sequence shown here is derived from an EMBL/GenBank/DDBJ whole genome shotgun (WGS) entry which is preliminary data.</text>
</comment>
<sequence length="354" mass="38760">MGPRYRLLYAAALDLPEDVLFSHGADAPSLISSDIELMELANRAEASDVGAGTLDLLDVAIERLCCDYPTVAADDLCVRGRAHLDHVLSLLDSRTTLAQHRELLVDAGWLTVLLACVYFDAGDKAAAEIARHTARRLGEQAGHGEIIAWSWEIAAWFALVERRFPDVVACSEAGLRHAGHTNAAVQLTLQAGRGYARMGDGRGADALEIGRGVLNRLPRPDHPENHFVFDHDKYEFYASTIFTMAGQDDAAEEHAREVITQCRPSADVVRWPMRLAMVSLDLGIVAARRGQLDTAVEHARTALSPTRRSGDLLPRTAELAGILRDRFPHESLVGELEEQIRQELVGAGRAPELL</sequence>
<dbReference type="AlphaFoldDB" id="A0A3M2LK48"/>
<organism evidence="1 2">
    <name type="scientific">Actinomadura harenae</name>
    <dbReference type="NCBI Taxonomy" id="2483351"/>
    <lineage>
        <taxon>Bacteria</taxon>
        <taxon>Bacillati</taxon>
        <taxon>Actinomycetota</taxon>
        <taxon>Actinomycetes</taxon>
        <taxon>Streptosporangiales</taxon>
        <taxon>Thermomonosporaceae</taxon>
        <taxon>Actinomadura</taxon>
    </lineage>
</organism>
<evidence type="ECO:0008006" key="3">
    <source>
        <dbReference type="Google" id="ProtNLM"/>
    </source>
</evidence>
<reference evidence="1 2" key="1">
    <citation type="submission" date="2018-10" db="EMBL/GenBank/DDBJ databases">
        <title>Isolation from soil.</title>
        <authorList>
            <person name="Hu J."/>
        </authorList>
    </citation>
    <scope>NUCLEOTIDE SEQUENCE [LARGE SCALE GENOMIC DNA]</scope>
    <source>
        <strain evidence="1 2">NEAU-Ht49</strain>
    </source>
</reference>
<evidence type="ECO:0000313" key="2">
    <source>
        <dbReference type="Proteomes" id="UP000282674"/>
    </source>
</evidence>
<dbReference type="InterPro" id="IPR011990">
    <property type="entry name" value="TPR-like_helical_dom_sf"/>
</dbReference>
<dbReference type="EMBL" id="RFFG01000114">
    <property type="protein sequence ID" value="RMI37170.1"/>
    <property type="molecule type" value="Genomic_DNA"/>
</dbReference>